<dbReference type="HOGENOM" id="CLU_3364627_0_0_7"/>
<dbReference type="EMBL" id="CP003360">
    <property type="protein sequence ID" value="AFM26776.1"/>
    <property type="molecule type" value="Genomic_DNA"/>
</dbReference>
<organism evidence="1 2">
    <name type="scientific">Desulfomonile tiedjei (strain ATCC 49306 / DSM 6799 / DCB-1)</name>
    <dbReference type="NCBI Taxonomy" id="706587"/>
    <lineage>
        <taxon>Bacteria</taxon>
        <taxon>Pseudomonadati</taxon>
        <taxon>Thermodesulfobacteriota</taxon>
        <taxon>Desulfomonilia</taxon>
        <taxon>Desulfomonilales</taxon>
        <taxon>Desulfomonilaceae</taxon>
        <taxon>Desulfomonile</taxon>
    </lineage>
</organism>
<sequence length="35" mass="4013">MTRDPEGFVGVDETRRLRKKGSIDIRSNFCTVCQP</sequence>
<proteinExistence type="predicted"/>
<accession>I4CB35</accession>
<protein>
    <submittedName>
        <fullName evidence="1">Uncharacterized protein</fullName>
    </submittedName>
</protein>
<dbReference type="Proteomes" id="UP000006055">
    <property type="component" value="Chromosome"/>
</dbReference>
<dbReference type="KEGG" id="dti:Desti_4139"/>
<evidence type="ECO:0000313" key="2">
    <source>
        <dbReference type="Proteomes" id="UP000006055"/>
    </source>
</evidence>
<reference evidence="2" key="1">
    <citation type="submission" date="2012-06" db="EMBL/GenBank/DDBJ databases">
        <title>Complete sequence of chromosome of Desulfomonile tiedjei DSM 6799.</title>
        <authorList>
            <person name="Lucas S."/>
            <person name="Copeland A."/>
            <person name="Lapidus A."/>
            <person name="Glavina del Rio T."/>
            <person name="Dalin E."/>
            <person name="Tice H."/>
            <person name="Bruce D."/>
            <person name="Goodwin L."/>
            <person name="Pitluck S."/>
            <person name="Peters L."/>
            <person name="Ovchinnikova G."/>
            <person name="Zeytun A."/>
            <person name="Lu M."/>
            <person name="Kyrpides N."/>
            <person name="Mavromatis K."/>
            <person name="Ivanova N."/>
            <person name="Brettin T."/>
            <person name="Detter J.C."/>
            <person name="Han C."/>
            <person name="Larimer F."/>
            <person name="Land M."/>
            <person name="Hauser L."/>
            <person name="Markowitz V."/>
            <person name="Cheng J.-F."/>
            <person name="Hugenholtz P."/>
            <person name="Woyke T."/>
            <person name="Wu D."/>
            <person name="Spring S."/>
            <person name="Schroeder M."/>
            <person name="Brambilla E."/>
            <person name="Klenk H.-P."/>
            <person name="Eisen J.A."/>
        </authorList>
    </citation>
    <scope>NUCLEOTIDE SEQUENCE [LARGE SCALE GENOMIC DNA]</scope>
    <source>
        <strain evidence="2">ATCC 49306 / DSM 6799 / DCB-1</strain>
    </source>
</reference>
<name>I4CB35_DESTA</name>
<evidence type="ECO:0000313" key="1">
    <source>
        <dbReference type="EMBL" id="AFM26776.1"/>
    </source>
</evidence>
<keyword evidence="2" id="KW-1185">Reference proteome</keyword>
<gene>
    <name evidence="1" type="ordered locus">Desti_4139</name>
</gene>
<dbReference type="AlphaFoldDB" id="I4CB35"/>